<keyword evidence="4 8" id="KW-1133">Transmembrane helix</keyword>
<gene>
    <name evidence="10" type="ORF">ISR29_06625</name>
</gene>
<dbReference type="Proteomes" id="UP000705230">
    <property type="component" value="Unassembled WGS sequence"/>
</dbReference>
<keyword evidence="5 8" id="KW-0472">Membrane</keyword>
<dbReference type="PIRSF" id="PIRSF037714">
    <property type="entry name" value="TolR"/>
    <property type="match status" value="1"/>
</dbReference>
<evidence type="ECO:0000256" key="6">
    <source>
        <dbReference type="RuleBase" id="RU004057"/>
    </source>
</evidence>
<evidence type="ECO:0000256" key="8">
    <source>
        <dbReference type="SAM" id="Phobius"/>
    </source>
</evidence>
<keyword evidence="6" id="KW-0813">Transport</keyword>
<comment type="similarity">
    <text evidence="6">Belongs to the exbB/tolQ family.</text>
</comment>
<organism evidence="10 11">
    <name type="scientific">SAR86 cluster bacterium</name>
    <dbReference type="NCBI Taxonomy" id="2030880"/>
    <lineage>
        <taxon>Bacteria</taxon>
        <taxon>Pseudomonadati</taxon>
        <taxon>Pseudomonadota</taxon>
        <taxon>Gammaproteobacteria</taxon>
        <taxon>SAR86 cluster</taxon>
    </lineage>
</organism>
<feature type="coiled-coil region" evidence="7">
    <location>
        <begin position="55"/>
        <end position="103"/>
    </location>
</feature>
<feature type="transmembrane region" description="Helical" evidence="8">
    <location>
        <begin position="276"/>
        <end position="298"/>
    </location>
</feature>
<keyword evidence="2" id="KW-1003">Cell membrane</keyword>
<sequence>MNYKSILPIFLSILLIPGVIAQETEVDKEISPLQQLISEIEKGIDIEKRFDFSRANTKEKKLAELKRINTQLEKDLAKAEALSKKLTSDFDNNEKTLAELEEKLTLKLGNLGEMFGVVKQVSGQTRGEFKNSITNIDNPSRDTFLRNLAESKKLPNLNDISALWVELLKEISNAEDVKSFDTEVLTADGKLTNLNILRIGTFSLSSDGKFLKHLIDTNQVEFLPSQPSGVSKRKLSNLQSSDGGTFTVDIDPTRGAILEKLIQKKTFFQRIADGGLVGYVIILLGLFGVALSAERIYILREKLIQIQKQEEDIKSIGDNLLGELLQVAKDNVSESIESLEIILDEKIQSVTPMIETRVKAIKLIATVAPLLGLLGTVIGMIETFQAITLFGTGDPKLMAGGISQALVTTMLGLIVAAPLLFLHSYAENYSKSIIGFLEEKASGIVAMSIKK</sequence>
<dbReference type="AlphaFoldDB" id="A0A937M392"/>
<evidence type="ECO:0000256" key="5">
    <source>
        <dbReference type="ARBA" id="ARBA00023136"/>
    </source>
</evidence>
<dbReference type="GO" id="GO:0017038">
    <property type="term" value="P:protein import"/>
    <property type="evidence" value="ECO:0007669"/>
    <property type="project" value="TreeGrafter"/>
</dbReference>
<feature type="transmembrane region" description="Helical" evidence="8">
    <location>
        <begin position="363"/>
        <end position="381"/>
    </location>
</feature>
<keyword evidence="7" id="KW-0175">Coiled coil</keyword>
<reference evidence="10" key="1">
    <citation type="submission" date="2020-10" db="EMBL/GenBank/DDBJ databases">
        <title>Microbiome of the Black Sea water column analyzed by genome centric metagenomics.</title>
        <authorList>
            <person name="Cabello-Yeves P.J."/>
            <person name="Callieri C."/>
            <person name="Picazo A."/>
            <person name="Mehrshad M."/>
            <person name="Haro-Moreno J.M."/>
            <person name="Roda-Garcia J."/>
            <person name="Dzembekova N."/>
            <person name="Slabakova V."/>
            <person name="Slabakova N."/>
            <person name="Moncheva S."/>
            <person name="Rodriguez-Valera F."/>
        </authorList>
    </citation>
    <scope>NUCLEOTIDE SEQUENCE</scope>
    <source>
        <strain evidence="10">BS30m-G43</strain>
    </source>
</reference>
<comment type="caution">
    <text evidence="10">The sequence shown here is derived from an EMBL/GenBank/DDBJ whole genome shotgun (WGS) entry which is preliminary data.</text>
</comment>
<dbReference type="InterPro" id="IPR050790">
    <property type="entry name" value="ExbB/TolQ_transport"/>
</dbReference>
<evidence type="ECO:0000256" key="4">
    <source>
        <dbReference type="ARBA" id="ARBA00022989"/>
    </source>
</evidence>
<evidence type="ECO:0000259" key="9">
    <source>
        <dbReference type="Pfam" id="PF01618"/>
    </source>
</evidence>
<protein>
    <submittedName>
        <fullName evidence="10">MotA/TolQ/ExbB proton channel family protein</fullName>
    </submittedName>
</protein>
<evidence type="ECO:0000313" key="11">
    <source>
        <dbReference type="Proteomes" id="UP000705230"/>
    </source>
</evidence>
<evidence type="ECO:0000256" key="3">
    <source>
        <dbReference type="ARBA" id="ARBA00022692"/>
    </source>
</evidence>
<evidence type="ECO:0000313" key="10">
    <source>
        <dbReference type="EMBL" id="MBL6903856.1"/>
    </source>
</evidence>
<evidence type="ECO:0000256" key="2">
    <source>
        <dbReference type="ARBA" id="ARBA00022475"/>
    </source>
</evidence>
<dbReference type="EMBL" id="JADHSG010000025">
    <property type="protein sequence ID" value="MBL6903856.1"/>
    <property type="molecule type" value="Genomic_DNA"/>
</dbReference>
<evidence type="ECO:0000256" key="7">
    <source>
        <dbReference type="SAM" id="Coils"/>
    </source>
</evidence>
<accession>A0A937M392</accession>
<feature type="transmembrane region" description="Helical" evidence="8">
    <location>
        <begin position="401"/>
        <end position="422"/>
    </location>
</feature>
<feature type="domain" description="MotA/TolQ/ExbB proton channel" evidence="9">
    <location>
        <begin position="331"/>
        <end position="435"/>
    </location>
</feature>
<dbReference type="InterPro" id="IPR017270">
    <property type="entry name" value="MotA/TolQ/ExbB-rel"/>
</dbReference>
<dbReference type="PANTHER" id="PTHR30625:SF11">
    <property type="entry name" value="MOTA_TOLQ_EXBB PROTON CHANNEL DOMAIN-CONTAINING PROTEIN"/>
    <property type="match status" value="1"/>
</dbReference>
<dbReference type="PANTHER" id="PTHR30625">
    <property type="entry name" value="PROTEIN TOLQ"/>
    <property type="match status" value="1"/>
</dbReference>
<name>A0A937M392_9GAMM</name>
<proteinExistence type="inferred from homology"/>
<dbReference type="Pfam" id="PF01618">
    <property type="entry name" value="MotA_ExbB"/>
    <property type="match status" value="1"/>
</dbReference>
<keyword evidence="6" id="KW-0653">Protein transport</keyword>
<comment type="subcellular location">
    <subcellularLocation>
        <location evidence="1">Cell membrane</location>
        <topology evidence="1">Multi-pass membrane protein</topology>
    </subcellularLocation>
    <subcellularLocation>
        <location evidence="6">Membrane</location>
        <topology evidence="6">Multi-pass membrane protein</topology>
    </subcellularLocation>
</comment>
<keyword evidence="3 8" id="KW-0812">Transmembrane</keyword>
<dbReference type="GO" id="GO:0005886">
    <property type="term" value="C:plasma membrane"/>
    <property type="evidence" value="ECO:0007669"/>
    <property type="project" value="UniProtKB-SubCell"/>
</dbReference>
<dbReference type="InterPro" id="IPR002898">
    <property type="entry name" value="MotA_ExbB_proton_chnl"/>
</dbReference>
<evidence type="ECO:0000256" key="1">
    <source>
        <dbReference type="ARBA" id="ARBA00004651"/>
    </source>
</evidence>